<reference evidence="2" key="1">
    <citation type="journal article" date="2019" name="Int. J. Syst. Evol. Microbiol.">
        <title>The Global Catalogue of Microorganisms (GCM) 10K type strain sequencing project: providing services to taxonomists for standard genome sequencing and annotation.</title>
        <authorList>
            <consortium name="The Broad Institute Genomics Platform"/>
            <consortium name="The Broad Institute Genome Sequencing Center for Infectious Disease"/>
            <person name="Wu L."/>
            <person name="Ma J."/>
        </authorList>
    </citation>
    <scope>NUCLEOTIDE SEQUENCE [LARGE SCALE GENOMIC DNA]</scope>
    <source>
        <strain evidence="2">CECT 7131</strain>
    </source>
</reference>
<sequence length="204" mass="22097">MADTVFVVTDIEADGLRPGEHSMISFASVAITEATGEDVGRFAATLRPVPGLATEPATMDWWRTEPEAWAAATRDPRDPAAVMADYVAWVRALPGPAVFVGQPTLFDGAWIAWYLWRFAGVRLLHGPRPGRPLFEGGGLDLASFAMGATGRRYAESDRSRWPAAWYGGHGHTHCALDDALGYAAALRHLLATARRQASPEQTPI</sequence>
<dbReference type="RefSeq" id="WP_290316838.1">
    <property type="nucleotide sequence ID" value="NZ_JAUFPN010000127.1"/>
</dbReference>
<evidence type="ECO:0000313" key="1">
    <source>
        <dbReference type="EMBL" id="MDN3565022.1"/>
    </source>
</evidence>
<dbReference type="InterPro" id="IPR036397">
    <property type="entry name" value="RNaseH_sf"/>
</dbReference>
<dbReference type="Proteomes" id="UP001529369">
    <property type="component" value="Unassembled WGS sequence"/>
</dbReference>
<dbReference type="EMBL" id="JAUFPN010000127">
    <property type="protein sequence ID" value="MDN3565022.1"/>
    <property type="molecule type" value="Genomic_DNA"/>
</dbReference>
<protein>
    <submittedName>
        <fullName evidence="1">DNA polymerase III subunit epsilon</fullName>
    </submittedName>
</protein>
<name>A0ABT8A5J4_9PROT</name>
<gene>
    <name evidence="1" type="ORF">QWZ14_11690</name>
</gene>
<comment type="caution">
    <text evidence="1">The sequence shown here is derived from an EMBL/GenBank/DDBJ whole genome shotgun (WGS) entry which is preliminary data.</text>
</comment>
<proteinExistence type="predicted"/>
<organism evidence="1 2">
    <name type="scientific">Paeniroseomonas aquatica</name>
    <dbReference type="NCBI Taxonomy" id="373043"/>
    <lineage>
        <taxon>Bacteria</taxon>
        <taxon>Pseudomonadati</taxon>
        <taxon>Pseudomonadota</taxon>
        <taxon>Alphaproteobacteria</taxon>
        <taxon>Acetobacterales</taxon>
        <taxon>Acetobacteraceae</taxon>
        <taxon>Paeniroseomonas</taxon>
    </lineage>
</organism>
<accession>A0ABT8A5J4</accession>
<dbReference type="Gene3D" id="3.30.420.10">
    <property type="entry name" value="Ribonuclease H-like superfamily/Ribonuclease H"/>
    <property type="match status" value="1"/>
</dbReference>
<dbReference type="InterPro" id="IPR012337">
    <property type="entry name" value="RNaseH-like_sf"/>
</dbReference>
<evidence type="ECO:0000313" key="2">
    <source>
        <dbReference type="Proteomes" id="UP001529369"/>
    </source>
</evidence>
<dbReference type="SUPFAM" id="SSF53098">
    <property type="entry name" value="Ribonuclease H-like"/>
    <property type="match status" value="1"/>
</dbReference>
<keyword evidence="2" id="KW-1185">Reference proteome</keyword>